<dbReference type="EMBL" id="CP026304">
    <property type="protein sequence ID" value="AVZ73666.1"/>
    <property type="molecule type" value="Genomic_DNA"/>
</dbReference>
<organism evidence="2 3">
    <name type="scientific">Streptomyces lunaelactis</name>
    <dbReference type="NCBI Taxonomy" id="1535768"/>
    <lineage>
        <taxon>Bacteria</taxon>
        <taxon>Bacillati</taxon>
        <taxon>Actinomycetota</taxon>
        <taxon>Actinomycetes</taxon>
        <taxon>Kitasatosporales</taxon>
        <taxon>Streptomycetaceae</taxon>
        <taxon>Streptomyces</taxon>
    </lineage>
</organism>
<feature type="region of interest" description="Disordered" evidence="1">
    <location>
        <begin position="16"/>
        <end position="62"/>
    </location>
</feature>
<dbReference type="AlphaFoldDB" id="A0A2R4T3J4"/>
<evidence type="ECO:0000313" key="2">
    <source>
        <dbReference type="EMBL" id="AVZ73666.1"/>
    </source>
</evidence>
<proteinExistence type="predicted"/>
<gene>
    <name evidence="2" type="ORF">SLUN_17270</name>
</gene>
<keyword evidence="3" id="KW-1185">Reference proteome</keyword>
<evidence type="ECO:0000256" key="1">
    <source>
        <dbReference type="SAM" id="MobiDB-lite"/>
    </source>
</evidence>
<sequence>MVHTVRRTLWGVEQRHAARVHRRRTAHIPGPGAAARATPVKPGLGTTRIPRSVPERHPDSGP</sequence>
<reference evidence="2 3" key="1">
    <citation type="submission" date="2018-01" db="EMBL/GenBank/DDBJ databases">
        <title>Complete genome sequence of Streptomyces lunaelactis MM109T, a Ferroverdin A producer isolated from cave moonmilk deposits.</title>
        <authorList>
            <person name="Naome A."/>
            <person name="Martinet L."/>
            <person name="Maciejewska M."/>
            <person name="Anderssen S."/>
            <person name="Adam D."/>
            <person name="Tenconi E."/>
            <person name="Deflandre B."/>
            <person name="Arguelles-Arias A."/>
            <person name="Calusinska M."/>
            <person name="Copieters W."/>
            <person name="Karim L."/>
            <person name="Hanikenne M."/>
            <person name="Baurain D."/>
            <person name="van Wezel G."/>
            <person name="Smargiasso N."/>
            <person name="de Pauw E."/>
            <person name="Delfosse P."/>
            <person name="Rigali S."/>
        </authorList>
    </citation>
    <scope>NUCLEOTIDE SEQUENCE [LARGE SCALE GENOMIC DNA]</scope>
    <source>
        <strain evidence="2 3">MM109</strain>
    </source>
</reference>
<dbReference type="Proteomes" id="UP000244201">
    <property type="component" value="Chromosome"/>
</dbReference>
<protein>
    <submittedName>
        <fullName evidence="2">Uncharacterized protein</fullName>
    </submittedName>
</protein>
<name>A0A2R4T3J4_9ACTN</name>
<evidence type="ECO:0000313" key="3">
    <source>
        <dbReference type="Proteomes" id="UP000244201"/>
    </source>
</evidence>
<feature type="compositionally biased region" description="Basic and acidic residues" evidence="1">
    <location>
        <begin position="53"/>
        <end position="62"/>
    </location>
</feature>
<dbReference type="KEGG" id="slk:SLUN_17270"/>
<feature type="compositionally biased region" description="Basic residues" evidence="1">
    <location>
        <begin position="17"/>
        <end position="26"/>
    </location>
</feature>
<accession>A0A2R4T3J4</accession>